<evidence type="ECO:0000256" key="1">
    <source>
        <dbReference type="SAM" id="MobiDB-lite"/>
    </source>
</evidence>
<evidence type="ECO:0000313" key="3">
    <source>
        <dbReference type="Proteomes" id="UP000626109"/>
    </source>
</evidence>
<organism evidence="2 3">
    <name type="scientific">Polarella glacialis</name>
    <name type="common">Dinoflagellate</name>
    <dbReference type="NCBI Taxonomy" id="89957"/>
    <lineage>
        <taxon>Eukaryota</taxon>
        <taxon>Sar</taxon>
        <taxon>Alveolata</taxon>
        <taxon>Dinophyceae</taxon>
        <taxon>Suessiales</taxon>
        <taxon>Suessiaceae</taxon>
        <taxon>Polarella</taxon>
    </lineage>
</organism>
<feature type="compositionally biased region" description="Polar residues" evidence="1">
    <location>
        <begin position="64"/>
        <end position="74"/>
    </location>
</feature>
<feature type="compositionally biased region" description="Low complexity" evidence="1">
    <location>
        <begin position="1"/>
        <end position="16"/>
    </location>
</feature>
<dbReference type="Proteomes" id="UP000626109">
    <property type="component" value="Unassembled WGS sequence"/>
</dbReference>
<sequence>ASAGEASASSRPASEETPGSEKKTRGRPRKMPEQLPAEEVKVKVKRGRPPKVEAAEASPARKLNTGSARTSDGSASVELGPDVFGEDPADPRLTAEGAVCDQQFRLVLSSYNDFKSCFAREPPPIRHPDPLWPGLRLEEIPGGERAVSLEGLRNWSDAKGSGWIATGKVGKSNLSRWFSSKVWGSWRLAFLLAKVQREVWTDPSRS</sequence>
<dbReference type="EMBL" id="CAJNNW010001650">
    <property type="protein sequence ID" value="CAE8640056.1"/>
    <property type="molecule type" value="Genomic_DNA"/>
</dbReference>
<proteinExistence type="predicted"/>
<dbReference type="AlphaFoldDB" id="A0A813HP40"/>
<dbReference type="Pfam" id="PF02178">
    <property type="entry name" value="AT_hook"/>
    <property type="match status" value="2"/>
</dbReference>
<dbReference type="InterPro" id="IPR017956">
    <property type="entry name" value="AT_hook_DNA-bd_motif"/>
</dbReference>
<dbReference type="GO" id="GO:0003677">
    <property type="term" value="F:DNA binding"/>
    <property type="evidence" value="ECO:0007669"/>
    <property type="project" value="InterPro"/>
</dbReference>
<dbReference type="SMART" id="SM00384">
    <property type="entry name" value="AT_hook"/>
    <property type="match status" value="2"/>
</dbReference>
<feature type="non-terminal residue" evidence="2">
    <location>
        <position position="1"/>
    </location>
</feature>
<protein>
    <submittedName>
        <fullName evidence="2">Uncharacterized protein</fullName>
    </submittedName>
</protein>
<feature type="non-terminal residue" evidence="2">
    <location>
        <position position="206"/>
    </location>
</feature>
<accession>A0A813HP40</accession>
<name>A0A813HP40_POLGL</name>
<reference evidence="2" key="1">
    <citation type="submission" date="2021-02" db="EMBL/GenBank/DDBJ databases">
        <authorList>
            <person name="Dougan E. K."/>
            <person name="Rhodes N."/>
            <person name="Thang M."/>
            <person name="Chan C."/>
        </authorList>
    </citation>
    <scope>NUCLEOTIDE SEQUENCE</scope>
</reference>
<feature type="region of interest" description="Disordered" evidence="1">
    <location>
        <begin position="1"/>
        <end position="82"/>
    </location>
</feature>
<comment type="caution">
    <text evidence="2">The sequence shown here is derived from an EMBL/GenBank/DDBJ whole genome shotgun (WGS) entry which is preliminary data.</text>
</comment>
<gene>
    <name evidence="2" type="ORF">PGLA2088_LOCUS2046</name>
</gene>
<evidence type="ECO:0000313" key="2">
    <source>
        <dbReference type="EMBL" id="CAE8640056.1"/>
    </source>
</evidence>